<evidence type="ECO:0000313" key="14">
    <source>
        <dbReference type="EMBL" id="CAD7250825.1"/>
    </source>
</evidence>
<keyword evidence="8 12" id="KW-0406">Ion transport</keyword>
<evidence type="ECO:0000256" key="3">
    <source>
        <dbReference type="ARBA" id="ARBA00022448"/>
    </source>
</evidence>
<evidence type="ECO:0000256" key="7">
    <source>
        <dbReference type="ARBA" id="ARBA00023053"/>
    </source>
</evidence>
<dbReference type="PRINTS" id="PR01078">
    <property type="entry name" value="AMINACHANNEL"/>
</dbReference>
<comment type="subcellular location">
    <subcellularLocation>
        <location evidence="1">Membrane</location>
        <topology evidence="1">Multi-pass membrane protein</topology>
    </subcellularLocation>
</comment>
<dbReference type="EMBL" id="CAJPEV010003093">
    <property type="protein sequence ID" value="CAG0898902.1"/>
    <property type="molecule type" value="Genomic_DNA"/>
</dbReference>
<keyword evidence="4 12" id="KW-0894">Sodium channel</keyword>
<evidence type="ECO:0000256" key="13">
    <source>
        <dbReference type="SAM" id="Phobius"/>
    </source>
</evidence>
<keyword evidence="6 13" id="KW-1133">Transmembrane helix</keyword>
<dbReference type="GO" id="GO:0005886">
    <property type="term" value="C:plasma membrane"/>
    <property type="evidence" value="ECO:0007669"/>
    <property type="project" value="TreeGrafter"/>
</dbReference>
<reference evidence="14" key="1">
    <citation type="submission" date="2020-11" db="EMBL/GenBank/DDBJ databases">
        <authorList>
            <person name="Tran Van P."/>
        </authorList>
    </citation>
    <scope>NUCLEOTIDE SEQUENCE</scope>
</reference>
<dbReference type="EMBL" id="LR902610">
    <property type="protein sequence ID" value="CAD7250825.1"/>
    <property type="molecule type" value="Genomic_DNA"/>
</dbReference>
<keyword evidence="9 13" id="KW-0472">Membrane</keyword>
<keyword evidence="3 12" id="KW-0813">Transport</keyword>
<dbReference type="PANTHER" id="PTHR11690">
    <property type="entry name" value="AMILORIDE-SENSITIVE SODIUM CHANNEL-RELATED"/>
    <property type="match status" value="1"/>
</dbReference>
<dbReference type="Proteomes" id="UP000677054">
    <property type="component" value="Unassembled WGS sequence"/>
</dbReference>
<proteinExistence type="inferred from homology"/>
<evidence type="ECO:0000256" key="1">
    <source>
        <dbReference type="ARBA" id="ARBA00004141"/>
    </source>
</evidence>
<dbReference type="Gene3D" id="1.10.287.770">
    <property type="entry name" value="YojJ-like"/>
    <property type="match status" value="1"/>
</dbReference>
<keyword evidence="5 12" id="KW-0812">Transmembrane</keyword>
<evidence type="ECO:0000256" key="4">
    <source>
        <dbReference type="ARBA" id="ARBA00022461"/>
    </source>
</evidence>
<name>A0A7R9ABF0_9CRUS</name>
<evidence type="ECO:0000256" key="6">
    <source>
        <dbReference type="ARBA" id="ARBA00022989"/>
    </source>
</evidence>
<evidence type="ECO:0000313" key="15">
    <source>
        <dbReference type="Proteomes" id="UP000677054"/>
    </source>
</evidence>
<evidence type="ECO:0000256" key="8">
    <source>
        <dbReference type="ARBA" id="ARBA00023065"/>
    </source>
</evidence>
<accession>A0A7R9ABF0</accession>
<evidence type="ECO:0000256" key="12">
    <source>
        <dbReference type="RuleBase" id="RU000679"/>
    </source>
</evidence>
<gene>
    <name evidence="14" type="ORF">DSTB1V02_LOCUS10594</name>
</gene>
<keyword evidence="10 12" id="KW-0739">Sodium transport</keyword>
<evidence type="ECO:0000256" key="9">
    <source>
        <dbReference type="ARBA" id="ARBA00023136"/>
    </source>
</evidence>
<keyword evidence="11 12" id="KW-0407">Ion channel</keyword>
<protein>
    <submittedName>
        <fullName evidence="14">Uncharacterized protein</fullName>
    </submittedName>
</protein>
<evidence type="ECO:0000256" key="5">
    <source>
        <dbReference type="ARBA" id="ARBA00022692"/>
    </source>
</evidence>
<evidence type="ECO:0000256" key="2">
    <source>
        <dbReference type="ARBA" id="ARBA00007193"/>
    </source>
</evidence>
<feature type="transmembrane region" description="Helical" evidence="13">
    <location>
        <begin position="359"/>
        <end position="382"/>
    </location>
</feature>
<keyword evidence="7" id="KW-0915">Sodium</keyword>
<comment type="similarity">
    <text evidence="2 12">Belongs to the amiloride-sensitive sodium channel (TC 1.A.6) family.</text>
</comment>
<keyword evidence="15" id="KW-1185">Reference proteome</keyword>
<sequence>MGEEAMMYRLSQKLDKEEVSRRLLPGVWSLIEQYLSFPTSTLYMVEDKEKIPWPAITICPKNSLSLKMLQKESDYKNLDKLRQRRANELNETEEQFFETFRLKFPELIPSSTLGPFEWQVTQRTFFIHERRTYFYECYILLRRKDQMPIGATSCSNHFIGFQFGNMFPIWNLEEPEVEIYFHDPEEQYSPFPGLTWMPIILHNDSRVELLLTPQLMEFRDKPSARCDMDPRYSYVKCMEECFFDKILRDPDAECIMKRLLPPWRNWTAETNKPECGRNKAWKFQQFFNFLPAGNFRTIRKFPPTVLRQCKIGCTKRCKTVDYSVVPKPTLCKAMRQGELGFSVPSNKVGRFLEQPAMSLLTLLSDIGGILGLCLGVSILSLFDGFEWMFLTVYKRVIQKVQS</sequence>
<dbReference type="AlphaFoldDB" id="A0A7R9ABF0"/>
<dbReference type="GO" id="GO:0015280">
    <property type="term" value="F:ligand-gated sodium channel activity"/>
    <property type="evidence" value="ECO:0007669"/>
    <property type="project" value="TreeGrafter"/>
</dbReference>
<dbReference type="OrthoDB" id="6502088at2759"/>
<evidence type="ECO:0000256" key="10">
    <source>
        <dbReference type="ARBA" id="ARBA00023201"/>
    </source>
</evidence>
<dbReference type="InterPro" id="IPR001873">
    <property type="entry name" value="ENaC"/>
</dbReference>
<organism evidence="14">
    <name type="scientific">Darwinula stevensoni</name>
    <dbReference type="NCBI Taxonomy" id="69355"/>
    <lineage>
        <taxon>Eukaryota</taxon>
        <taxon>Metazoa</taxon>
        <taxon>Ecdysozoa</taxon>
        <taxon>Arthropoda</taxon>
        <taxon>Crustacea</taxon>
        <taxon>Oligostraca</taxon>
        <taxon>Ostracoda</taxon>
        <taxon>Podocopa</taxon>
        <taxon>Podocopida</taxon>
        <taxon>Darwinulocopina</taxon>
        <taxon>Darwinuloidea</taxon>
        <taxon>Darwinulidae</taxon>
        <taxon>Darwinula</taxon>
    </lineage>
</organism>
<evidence type="ECO:0000256" key="11">
    <source>
        <dbReference type="ARBA" id="ARBA00023303"/>
    </source>
</evidence>
<dbReference type="Pfam" id="PF00858">
    <property type="entry name" value="ASC"/>
    <property type="match status" value="1"/>
</dbReference>